<accession>A0A1H8L7Y6</accession>
<dbReference type="AlphaFoldDB" id="A0A1H8L7Y6"/>
<organism evidence="1 2">
    <name type="scientific">Pseudorhodobacter antarcticus</name>
    <dbReference type="NCBI Taxonomy" id="1077947"/>
    <lineage>
        <taxon>Bacteria</taxon>
        <taxon>Pseudomonadati</taxon>
        <taxon>Pseudomonadota</taxon>
        <taxon>Alphaproteobacteria</taxon>
        <taxon>Rhodobacterales</taxon>
        <taxon>Paracoccaceae</taxon>
        <taxon>Pseudorhodobacter</taxon>
    </lineage>
</organism>
<keyword evidence="2" id="KW-1185">Reference proteome</keyword>
<protein>
    <submittedName>
        <fullName evidence="1">Uncharacterized protein</fullName>
    </submittedName>
</protein>
<gene>
    <name evidence="1" type="ORF">SAMN05216227_10395</name>
</gene>
<reference evidence="1 2" key="1">
    <citation type="submission" date="2016-10" db="EMBL/GenBank/DDBJ databases">
        <authorList>
            <person name="de Groot N.N."/>
        </authorList>
    </citation>
    <scope>NUCLEOTIDE SEQUENCE [LARGE SCALE GENOMIC DNA]</scope>
    <source>
        <strain evidence="1 2">CGMCC 1.10836</strain>
    </source>
</reference>
<dbReference type="RefSeq" id="WP_050520837.1">
    <property type="nucleotide sequence ID" value="NZ_FOCO01000039.1"/>
</dbReference>
<proteinExistence type="predicted"/>
<dbReference type="OrthoDB" id="7744226at2"/>
<evidence type="ECO:0000313" key="2">
    <source>
        <dbReference type="Proteomes" id="UP000183002"/>
    </source>
</evidence>
<sequence>MSFVTVTTWRIIGATETLQHVTDLMRRKYFPGLLALGAQHSMLIDAELDRFVIVTVYPSREVRDDAVAHVSVLRIEGAEEFGAELMDAYGGEMLAASEA</sequence>
<evidence type="ECO:0000313" key="1">
    <source>
        <dbReference type="EMBL" id="SEO00828.1"/>
    </source>
</evidence>
<dbReference type="EMBL" id="FOCO01000039">
    <property type="protein sequence ID" value="SEO00828.1"/>
    <property type="molecule type" value="Genomic_DNA"/>
</dbReference>
<dbReference type="Proteomes" id="UP000183002">
    <property type="component" value="Unassembled WGS sequence"/>
</dbReference>
<name>A0A1H8L7Y6_9RHOB</name>